<accession>A0ABD3HF48</accession>
<evidence type="ECO:0000313" key="2">
    <source>
        <dbReference type="Proteomes" id="UP001633002"/>
    </source>
</evidence>
<comment type="caution">
    <text evidence="1">The sequence shown here is derived from an EMBL/GenBank/DDBJ whole genome shotgun (WGS) entry which is preliminary data.</text>
</comment>
<sequence>MRRNFDVHGRQCSSTRPTLADWSGDRQSRWKELGGNEVVFFPFVVNVSEVFVLRHRLRRAGQGGIANISESSKFSNDFLGPVEEVDDDIRLFRDAHSPSLSYQKSHSFLSCGRRDTDHDRLKTGVDHDEVIKDGPGD</sequence>
<protein>
    <submittedName>
        <fullName evidence="1">Uncharacterized protein</fullName>
    </submittedName>
</protein>
<organism evidence="1 2">
    <name type="scientific">Riccia sorocarpa</name>
    <dbReference type="NCBI Taxonomy" id="122646"/>
    <lineage>
        <taxon>Eukaryota</taxon>
        <taxon>Viridiplantae</taxon>
        <taxon>Streptophyta</taxon>
        <taxon>Embryophyta</taxon>
        <taxon>Marchantiophyta</taxon>
        <taxon>Marchantiopsida</taxon>
        <taxon>Marchantiidae</taxon>
        <taxon>Marchantiales</taxon>
        <taxon>Ricciaceae</taxon>
        <taxon>Riccia</taxon>
    </lineage>
</organism>
<dbReference type="Proteomes" id="UP001633002">
    <property type="component" value="Unassembled WGS sequence"/>
</dbReference>
<dbReference type="EMBL" id="JBJQOH010000004">
    <property type="protein sequence ID" value="KAL3688779.1"/>
    <property type="molecule type" value="Genomic_DNA"/>
</dbReference>
<name>A0ABD3HF48_9MARC</name>
<keyword evidence="2" id="KW-1185">Reference proteome</keyword>
<evidence type="ECO:0000313" key="1">
    <source>
        <dbReference type="EMBL" id="KAL3688779.1"/>
    </source>
</evidence>
<dbReference type="AlphaFoldDB" id="A0ABD3HF48"/>
<proteinExistence type="predicted"/>
<gene>
    <name evidence="1" type="ORF">R1sor_015088</name>
</gene>
<reference evidence="1 2" key="1">
    <citation type="submission" date="2024-09" db="EMBL/GenBank/DDBJ databases">
        <title>Chromosome-scale assembly of Riccia sorocarpa.</title>
        <authorList>
            <person name="Paukszto L."/>
        </authorList>
    </citation>
    <scope>NUCLEOTIDE SEQUENCE [LARGE SCALE GENOMIC DNA]</scope>
    <source>
        <strain evidence="1">LP-2024</strain>
        <tissue evidence="1">Aerial parts of the thallus</tissue>
    </source>
</reference>